<reference evidence="3 4" key="1">
    <citation type="submission" date="2020-03" db="EMBL/GenBank/DDBJ databases">
        <authorList>
            <person name="Lai Q."/>
        </authorList>
    </citation>
    <scope>NUCLEOTIDE SEQUENCE [LARGE SCALE GENOMIC DNA]</scope>
    <source>
        <strain evidence="3 4">CCUG 25036</strain>
    </source>
</reference>
<name>A0A7X5UB14_9GAMM</name>
<evidence type="ECO:0000259" key="1">
    <source>
        <dbReference type="Pfam" id="PF13175"/>
    </source>
</evidence>
<evidence type="ECO:0000259" key="2">
    <source>
        <dbReference type="Pfam" id="PF20469"/>
    </source>
</evidence>
<dbReference type="InterPro" id="IPR027417">
    <property type="entry name" value="P-loop_NTPase"/>
</dbReference>
<sequence>MRMRKISIKNFRNFVDFSVDIGENAVILGENRVGKSNLLHALRLVFDPTLPDSARRLRLEDFPDGIRRPLPADAKITIAVELTDFDENKPLIAALERCLVSTDPLVARVTYRFQPREGLAGLPRTEADYDFVVFGGEERVPLLHVGHDVRRAIPIDLFPALRDAEGDLARWSRSPLRPLIDRAAATIDEKVLKAIADDIDKATAAITDIEPLESVVDSVNTQLKTMVGPTHAVDTSLGFSPTEGTRLVRALQLMIDGNRRGVAEASLGSANVLYLALKHLEMQALADEGVRQHTFLAIEEPEAHLHPHLQRLIYRAYLRTKDGPKQENRARSILLTTHSPNVASVAPLSDIVVLRSSRGSTVGKSLHKVGSALTDTDRDDLERYLDVTRGELFFSRGVLLVEGDAEKFLIPTLAALHAPPLDLDAMGVTVCSVSGTNFVPYLKLIGGAGLNMPFALLTDFDPLDSKASQQDVETYDEDEDDGYGQFRIVKQILPQLVDGEVLAEMDFYERVDAAPDFGVFLNEYTFEVDLFRCGMHTHFRDAVAGLTTNRAMKVRFEGWANVPETMDEVRFLKDIDSIGKGRLAQRLASLLIETPPSAIPSYISDAFDHLVGLLERN</sequence>
<accession>A0A7X5UB14</accession>
<evidence type="ECO:0000313" key="4">
    <source>
        <dbReference type="Proteomes" id="UP000490980"/>
    </source>
</evidence>
<feature type="domain" description="Endonuclease GajA/Old nuclease/RecF-like AAA" evidence="1">
    <location>
        <begin position="190"/>
        <end position="343"/>
    </location>
</feature>
<dbReference type="Proteomes" id="UP000490980">
    <property type="component" value="Unassembled WGS sequence"/>
</dbReference>
<dbReference type="SUPFAM" id="SSF52540">
    <property type="entry name" value="P-loop containing nucleoside triphosphate hydrolases"/>
    <property type="match status" value="1"/>
</dbReference>
<dbReference type="CDD" id="cd01026">
    <property type="entry name" value="TOPRIM_OLD"/>
    <property type="match status" value="1"/>
</dbReference>
<gene>
    <name evidence="3" type="ORF">HBF25_11190</name>
</gene>
<dbReference type="Pfam" id="PF13175">
    <property type="entry name" value="AAA_15"/>
    <property type="match status" value="2"/>
</dbReference>
<dbReference type="EMBL" id="JAARLZ010000005">
    <property type="protein sequence ID" value="NII06953.1"/>
    <property type="molecule type" value="Genomic_DNA"/>
</dbReference>
<organism evidence="3 4">
    <name type="scientific">Luteibacter anthropi</name>
    <dbReference type="NCBI Taxonomy" id="564369"/>
    <lineage>
        <taxon>Bacteria</taxon>
        <taxon>Pseudomonadati</taxon>
        <taxon>Pseudomonadota</taxon>
        <taxon>Gammaproteobacteria</taxon>
        <taxon>Lysobacterales</taxon>
        <taxon>Rhodanobacteraceae</taxon>
        <taxon>Luteibacter</taxon>
    </lineage>
</organism>
<dbReference type="RefSeq" id="WP_166948382.1">
    <property type="nucleotide sequence ID" value="NZ_JAARLZ010000005.1"/>
</dbReference>
<protein>
    <submittedName>
        <fullName evidence="3">AAA family ATPase</fullName>
    </submittedName>
</protein>
<dbReference type="InterPro" id="IPR034139">
    <property type="entry name" value="TOPRIM_OLD"/>
</dbReference>
<dbReference type="Gene3D" id="3.40.50.300">
    <property type="entry name" value="P-loop containing nucleotide triphosphate hydrolases"/>
    <property type="match status" value="2"/>
</dbReference>
<dbReference type="PANTHER" id="PTHR43581:SF4">
    <property type="entry name" value="ATP_GTP PHOSPHATASE"/>
    <property type="match status" value="1"/>
</dbReference>
<dbReference type="Pfam" id="PF20469">
    <property type="entry name" value="OLD-like_TOPRIM"/>
    <property type="match status" value="1"/>
</dbReference>
<dbReference type="InterPro" id="IPR041685">
    <property type="entry name" value="AAA_GajA/Old/RecF-like"/>
</dbReference>
<feature type="domain" description="Endonuclease GajA/Old nuclease/RecF-like AAA" evidence="1">
    <location>
        <begin position="1"/>
        <end position="64"/>
    </location>
</feature>
<dbReference type="AlphaFoldDB" id="A0A7X5UB14"/>
<evidence type="ECO:0000313" key="3">
    <source>
        <dbReference type="EMBL" id="NII06953.1"/>
    </source>
</evidence>
<keyword evidence="4" id="KW-1185">Reference proteome</keyword>
<dbReference type="PANTHER" id="PTHR43581">
    <property type="entry name" value="ATP/GTP PHOSPHATASE"/>
    <property type="match status" value="1"/>
</dbReference>
<dbReference type="InterPro" id="IPR051396">
    <property type="entry name" value="Bact_Antivir_Def_Nuclease"/>
</dbReference>
<comment type="caution">
    <text evidence="3">The sequence shown here is derived from an EMBL/GenBank/DDBJ whole genome shotgun (WGS) entry which is preliminary data.</text>
</comment>
<feature type="domain" description="OLD protein-like TOPRIM" evidence="2">
    <location>
        <begin position="393"/>
        <end position="461"/>
    </location>
</feature>
<proteinExistence type="predicted"/>